<protein>
    <submittedName>
        <fullName evidence="2">Uncharacterized protein</fullName>
    </submittedName>
</protein>
<feature type="compositionally biased region" description="Polar residues" evidence="1">
    <location>
        <begin position="1"/>
        <end position="11"/>
    </location>
</feature>
<proteinExistence type="predicted"/>
<dbReference type="Proteomes" id="UP001151760">
    <property type="component" value="Unassembled WGS sequence"/>
</dbReference>
<evidence type="ECO:0000313" key="3">
    <source>
        <dbReference type="Proteomes" id="UP001151760"/>
    </source>
</evidence>
<sequence>MQSSSTRPSATTRHKGKEIAKLVTPQSESVFEEDSDPEQARRDKDFQKNLGTPCKVIKVDGLEWQTEFGVKCFD</sequence>
<evidence type="ECO:0000313" key="2">
    <source>
        <dbReference type="EMBL" id="GJT07499.1"/>
    </source>
</evidence>
<reference evidence="2" key="1">
    <citation type="journal article" date="2022" name="Int. J. Mol. Sci.">
        <title>Draft Genome of Tanacetum Coccineum: Genomic Comparison of Closely Related Tanacetum-Family Plants.</title>
        <authorList>
            <person name="Yamashiro T."/>
            <person name="Shiraishi A."/>
            <person name="Nakayama K."/>
            <person name="Satake H."/>
        </authorList>
    </citation>
    <scope>NUCLEOTIDE SEQUENCE</scope>
</reference>
<reference evidence="2" key="2">
    <citation type="submission" date="2022-01" db="EMBL/GenBank/DDBJ databases">
        <authorList>
            <person name="Yamashiro T."/>
            <person name="Shiraishi A."/>
            <person name="Satake H."/>
            <person name="Nakayama K."/>
        </authorList>
    </citation>
    <scope>NUCLEOTIDE SEQUENCE</scope>
</reference>
<dbReference type="EMBL" id="BQNB010012755">
    <property type="protein sequence ID" value="GJT07499.1"/>
    <property type="molecule type" value="Genomic_DNA"/>
</dbReference>
<keyword evidence="3" id="KW-1185">Reference proteome</keyword>
<accession>A0ABQ5B299</accession>
<feature type="region of interest" description="Disordered" evidence="1">
    <location>
        <begin position="1"/>
        <end position="46"/>
    </location>
</feature>
<evidence type="ECO:0000256" key="1">
    <source>
        <dbReference type="SAM" id="MobiDB-lite"/>
    </source>
</evidence>
<gene>
    <name evidence="2" type="ORF">Tco_0841961</name>
</gene>
<name>A0ABQ5B299_9ASTR</name>
<comment type="caution">
    <text evidence="2">The sequence shown here is derived from an EMBL/GenBank/DDBJ whole genome shotgun (WGS) entry which is preliminary data.</text>
</comment>
<organism evidence="2 3">
    <name type="scientific">Tanacetum coccineum</name>
    <dbReference type="NCBI Taxonomy" id="301880"/>
    <lineage>
        <taxon>Eukaryota</taxon>
        <taxon>Viridiplantae</taxon>
        <taxon>Streptophyta</taxon>
        <taxon>Embryophyta</taxon>
        <taxon>Tracheophyta</taxon>
        <taxon>Spermatophyta</taxon>
        <taxon>Magnoliopsida</taxon>
        <taxon>eudicotyledons</taxon>
        <taxon>Gunneridae</taxon>
        <taxon>Pentapetalae</taxon>
        <taxon>asterids</taxon>
        <taxon>campanulids</taxon>
        <taxon>Asterales</taxon>
        <taxon>Asteraceae</taxon>
        <taxon>Asteroideae</taxon>
        <taxon>Anthemideae</taxon>
        <taxon>Anthemidinae</taxon>
        <taxon>Tanacetum</taxon>
    </lineage>
</organism>